<name>A0A382JDT6_9ZZZZ</name>
<sequence length="88" mass="10061">VKTSSIKRDSTRIKPTNSQREWLNKGISMGKETLPLFSATGQRFNKRTVKSCLDLGWVTPVMKDPTYSRLTIYKLTEKGEQVLSNRRG</sequence>
<organism evidence="2">
    <name type="scientific">marine metagenome</name>
    <dbReference type="NCBI Taxonomy" id="408172"/>
    <lineage>
        <taxon>unclassified sequences</taxon>
        <taxon>metagenomes</taxon>
        <taxon>ecological metagenomes</taxon>
    </lineage>
</organism>
<feature type="non-terminal residue" evidence="2">
    <location>
        <position position="1"/>
    </location>
</feature>
<feature type="region of interest" description="Disordered" evidence="1">
    <location>
        <begin position="1"/>
        <end position="21"/>
    </location>
</feature>
<proteinExistence type="predicted"/>
<evidence type="ECO:0000313" key="2">
    <source>
        <dbReference type="EMBL" id="SVC09263.1"/>
    </source>
</evidence>
<gene>
    <name evidence="2" type="ORF">METZ01_LOCUS262117</name>
</gene>
<dbReference type="EMBL" id="UINC01073123">
    <property type="protein sequence ID" value="SVC09263.1"/>
    <property type="molecule type" value="Genomic_DNA"/>
</dbReference>
<accession>A0A382JDT6</accession>
<feature type="compositionally biased region" description="Basic and acidic residues" evidence="1">
    <location>
        <begin position="1"/>
        <end position="12"/>
    </location>
</feature>
<dbReference type="AlphaFoldDB" id="A0A382JDT6"/>
<protein>
    <submittedName>
        <fullName evidence="2">Uncharacterized protein</fullName>
    </submittedName>
</protein>
<evidence type="ECO:0000256" key="1">
    <source>
        <dbReference type="SAM" id="MobiDB-lite"/>
    </source>
</evidence>
<reference evidence="2" key="1">
    <citation type="submission" date="2018-05" db="EMBL/GenBank/DDBJ databases">
        <authorList>
            <person name="Lanie J.A."/>
            <person name="Ng W.-L."/>
            <person name="Kazmierczak K.M."/>
            <person name="Andrzejewski T.M."/>
            <person name="Davidsen T.M."/>
            <person name="Wayne K.J."/>
            <person name="Tettelin H."/>
            <person name="Glass J.I."/>
            <person name="Rusch D."/>
            <person name="Podicherti R."/>
            <person name="Tsui H.-C.T."/>
            <person name="Winkler M.E."/>
        </authorList>
    </citation>
    <scope>NUCLEOTIDE SEQUENCE</scope>
</reference>